<reference evidence="9" key="3">
    <citation type="submission" date="2025-09" db="UniProtKB">
        <authorList>
            <consortium name="Ensembl"/>
        </authorList>
    </citation>
    <scope>IDENTIFICATION</scope>
</reference>
<dbReference type="PROSITE" id="PS00394">
    <property type="entry name" value="DNA_PHOTOLYASES_1_1"/>
    <property type="match status" value="1"/>
</dbReference>
<sequence length="869" mass="96950">MPPSAGEDSKVFVRRMLVEVLAGREDPEGFFAMCVSVLGHRETSSRFLPLIQPLSTANGALHAALTSIHTDYFSKTQDDELELALSLSLVEMDDHRLSSTSQESRPQRPADGPNKPTAVSQGSSRVPRAGVIASGKKRDSPQTGASVKANSPQTNNTPERQQNDEYETETPGASQAARVSRPVSKQDAFKESDAMMNDANLSPSEKPKRSKNRRQRRKGAGRQVVGLPRSPSAPPPVLLWFRRDLRLGDNPSLTGSLEVGAPVIPVFIWSPEEEEGPGITVAVGGACKYWLHQALSCFSASLERIGSHLVFLEANTSSLHTLKELVKETGARTVLANALYEPWLKERDDAVVSALQKDGVVCKTFHSYCLRDPYSVSTEGVGLRGIGSVSHFMTCCRQNPGSALGAPLDSPVSLPTPARWPVGVPLNTLGLARMPRRKDGTTIDWAANIRKSWDFSEEGASDRLEAFLNDGVYRYEKESGRADAPNTSCLSPYLHFGQLSPRWLLWDAKGARCRPPKFQRKLAWRDLAYWQLTMFPDLPWESLRPPYKALRWSSDGGHLKAWQRGRTGYPLVDAAMRQLWLTGWMNNYMRHVVASFLIAYLYLPWQEGYRWFQDTLVDADVAIDAMMWQNGGMCGLDHWNFVMHPVDAAMTCDPYGSYVRKWCPELADLPDDLIHKPWKCPPSMLRRAGVVFGQTYAERIVTDLEERRSRSLQDVALVRREFGQYVDKHSGCDLVPLPPRLVSQALGSAHRDAGLVAEGKQFLLPVITRMEFKHQQEDPDADAASNPYNAVLKGYVSRKRDETVAFLNERDFTASVMHEGVQRRERLESNYRRMEGLPQPPAPRGRARRTPTAKDKFSVAPSGAVSSVR</sequence>
<reference evidence="9 10" key="1">
    <citation type="journal article" date="2021" name="G3 (Bethesda)">
        <title>Improved contiguity of the threespine stickleback genome using long-read sequencing.</title>
        <authorList>
            <person name="Nath S."/>
            <person name="Shaw D.E."/>
            <person name="White M.A."/>
        </authorList>
    </citation>
    <scope>NUCLEOTIDE SEQUENCE [LARGE SCALE GENOMIC DNA]</scope>
    <source>
        <strain evidence="9 10">Lake Benthic</strain>
    </source>
</reference>
<dbReference type="GO" id="GO:0043153">
    <property type="term" value="P:entrainment of circadian clock by photoperiod"/>
    <property type="evidence" value="ECO:0007669"/>
    <property type="project" value="TreeGrafter"/>
</dbReference>
<dbReference type="Pfam" id="PF00875">
    <property type="entry name" value="DNA_photolyase"/>
    <property type="match status" value="1"/>
</dbReference>
<evidence type="ECO:0000256" key="4">
    <source>
        <dbReference type="ARBA" id="ARBA00022991"/>
    </source>
</evidence>
<keyword evidence="2 5" id="KW-0285">Flavoprotein</keyword>
<evidence type="ECO:0000256" key="5">
    <source>
        <dbReference type="PIRSR" id="PIRSR602081-1"/>
    </source>
</evidence>
<feature type="site" description="Electron transfer via tryptophanyl radical" evidence="6">
    <location>
        <position position="628"/>
    </location>
</feature>
<feature type="binding site" evidence="5">
    <location>
        <begin position="618"/>
        <end position="620"/>
    </location>
    <ligand>
        <name>FAD</name>
        <dbReference type="ChEBI" id="CHEBI:57692"/>
    </ligand>
</feature>
<comment type="similarity">
    <text evidence="1">Belongs to the DNA photolyase class-1 family.</text>
</comment>
<dbReference type="InterPro" id="IPR006050">
    <property type="entry name" value="DNA_photolyase_N"/>
</dbReference>
<dbReference type="PANTHER" id="PTHR11455">
    <property type="entry name" value="CRYPTOCHROME"/>
    <property type="match status" value="1"/>
</dbReference>
<dbReference type="InterPro" id="IPR014729">
    <property type="entry name" value="Rossmann-like_a/b/a_fold"/>
</dbReference>
<dbReference type="Pfam" id="PF03441">
    <property type="entry name" value="FAD_binding_7"/>
    <property type="match status" value="1"/>
</dbReference>
<feature type="compositionally biased region" description="Basic and acidic residues" evidence="7">
    <location>
        <begin position="823"/>
        <end position="835"/>
    </location>
</feature>
<dbReference type="PRINTS" id="PR00147">
    <property type="entry name" value="DNAPHOTLYASE"/>
</dbReference>
<dbReference type="InterPro" id="IPR036134">
    <property type="entry name" value="Crypto/Photolyase_FAD-like_sf"/>
</dbReference>
<feature type="site" description="Electron transfer via tryptophanyl radical" evidence="6">
    <location>
        <position position="552"/>
    </location>
</feature>
<feature type="compositionally biased region" description="Basic residues" evidence="7">
    <location>
        <begin position="208"/>
        <end position="220"/>
    </location>
</feature>
<dbReference type="GO" id="GO:0005737">
    <property type="term" value="C:cytoplasm"/>
    <property type="evidence" value="ECO:0007669"/>
    <property type="project" value="TreeGrafter"/>
</dbReference>
<dbReference type="Gene3D" id="1.25.40.80">
    <property type="match status" value="1"/>
</dbReference>
<dbReference type="PANTHER" id="PTHR11455:SF18">
    <property type="entry name" value="SI:CH1073-390K14.1"/>
    <property type="match status" value="1"/>
</dbReference>
<dbReference type="GeneID" id="120808772"/>
<feature type="binding site" evidence="5">
    <location>
        <position position="518"/>
    </location>
    <ligand>
        <name>FAD</name>
        <dbReference type="ChEBI" id="CHEBI:57692"/>
    </ligand>
</feature>
<proteinExistence type="inferred from homology"/>
<dbReference type="InterPro" id="IPR036155">
    <property type="entry name" value="Crypto/Photolyase_N_sf"/>
</dbReference>
<dbReference type="Ensembl" id="ENSGACT00000043011.1">
    <property type="protein sequence ID" value="ENSGACP00000033503.1"/>
    <property type="gene ID" value="ENSGACG00000012787.2"/>
</dbReference>
<feature type="binding site" evidence="5">
    <location>
        <position position="475"/>
    </location>
    <ligand>
        <name>FAD</name>
        <dbReference type="ChEBI" id="CHEBI:57692"/>
    </ligand>
</feature>
<dbReference type="SUPFAM" id="SSF48173">
    <property type="entry name" value="Cryptochrome/photolyase FAD-binding domain"/>
    <property type="match status" value="1"/>
</dbReference>
<dbReference type="GO" id="GO:0006950">
    <property type="term" value="P:response to stress"/>
    <property type="evidence" value="ECO:0007669"/>
    <property type="project" value="UniProtKB-ARBA"/>
</dbReference>
<dbReference type="GO" id="GO:0032922">
    <property type="term" value="P:circadian regulation of gene expression"/>
    <property type="evidence" value="ECO:0007669"/>
    <property type="project" value="TreeGrafter"/>
</dbReference>
<dbReference type="InterPro" id="IPR002081">
    <property type="entry name" value="Cryptochrome/DNA_photolyase_1"/>
</dbReference>
<feature type="site" description="Electron transfer via tryptophanyl radical" evidence="6">
    <location>
        <position position="605"/>
    </location>
</feature>
<dbReference type="GO" id="GO:0003677">
    <property type="term" value="F:DNA binding"/>
    <property type="evidence" value="ECO:0007669"/>
    <property type="project" value="TreeGrafter"/>
</dbReference>
<dbReference type="Gene3D" id="1.10.579.10">
    <property type="entry name" value="DNA Cyclobutane Dipyrimidine Photolyase, subunit A, domain 3"/>
    <property type="match status" value="1"/>
</dbReference>
<dbReference type="SUPFAM" id="SSF52425">
    <property type="entry name" value="Cryptochrome/photolyase, N-terminal domain"/>
    <property type="match status" value="1"/>
</dbReference>
<name>A0AAQ4P4J5_GASAC</name>
<keyword evidence="3 5" id="KW-0274">FAD</keyword>
<keyword evidence="4" id="KW-0157">Chromophore</keyword>
<dbReference type="AlphaFoldDB" id="A0AAQ4P4J5"/>
<evidence type="ECO:0000256" key="2">
    <source>
        <dbReference type="ARBA" id="ARBA00022630"/>
    </source>
</evidence>
<accession>A0AAQ4P4J5</accession>
<evidence type="ECO:0000313" key="10">
    <source>
        <dbReference type="Proteomes" id="UP000007635"/>
    </source>
</evidence>
<feature type="binding site" evidence="5">
    <location>
        <begin position="487"/>
        <end position="491"/>
    </location>
    <ligand>
        <name>FAD</name>
        <dbReference type="ChEBI" id="CHEBI:57692"/>
    </ligand>
</feature>
<dbReference type="KEGG" id="gat:120808772"/>
<dbReference type="GO" id="GO:0006139">
    <property type="term" value="P:nucleobase-containing compound metabolic process"/>
    <property type="evidence" value="ECO:0007669"/>
    <property type="project" value="UniProtKB-ARBA"/>
</dbReference>
<dbReference type="InterPro" id="IPR018394">
    <property type="entry name" value="DNA_photolyase_1_CS_C"/>
</dbReference>
<dbReference type="RefSeq" id="XP_040017848.1">
    <property type="nucleotide sequence ID" value="XM_040161914.1"/>
</dbReference>
<dbReference type="GO" id="GO:0005634">
    <property type="term" value="C:nucleus"/>
    <property type="evidence" value="ECO:0007669"/>
    <property type="project" value="TreeGrafter"/>
</dbReference>
<reference evidence="9" key="2">
    <citation type="submission" date="2025-08" db="UniProtKB">
        <authorList>
            <consortium name="Ensembl"/>
        </authorList>
    </citation>
    <scope>IDENTIFICATION</scope>
</reference>
<evidence type="ECO:0000256" key="6">
    <source>
        <dbReference type="PIRSR" id="PIRSR602081-2"/>
    </source>
</evidence>
<evidence type="ECO:0000313" key="9">
    <source>
        <dbReference type="Ensembl" id="ENSGACP00000033503.1"/>
    </source>
</evidence>
<evidence type="ECO:0000256" key="3">
    <source>
        <dbReference type="ARBA" id="ARBA00022827"/>
    </source>
</evidence>
<dbReference type="PROSITE" id="PS51645">
    <property type="entry name" value="PHR_CRY_ALPHA_BETA"/>
    <property type="match status" value="1"/>
</dbReference>
<evidence type="ECO:0000256" key="7">
    <source>
        <dbReference type="SAM" id="MobiDB-lite"/>
    </source>
</evidence>
<dbReference type="GeneTree" id="ENSGT00940000166153"/>
<dbReference type="Proteomes" id="UP000007635">
    <property type="component" value="Chromosome XIX"/>
</dbReference>
<comment type="cofactor">
    <cofactor evidence="5">
        <name>FAD</name>
        <dbReference type="ChEBI" id="CHEBI:57692"/>
    </cofactor>
    <text evidence="5">Binds 1 FAD per subunit.</text>
</comment>
<feature type="domain" description="Photolyase/cryptochrome alpha/beta" evidence="8">
    <location>
        <begin position="235"/>
        <end position="370"/>
    </location>
</feature>
<keyword evidence="10" id="KW-1185">Reference proteome</keyword>
<dbReference type="GO" id="GO:0071949">
    <property type="term" value="F:FAD binding"/>
    <property type="evidence" value="ECO:0007669"/>
    <property type="project" value="TreeGrafter"/>
</dbReference>
<dbReference type="GO" id="GO:0003904">
    <property type="term" value="F:deoxyribodipyrimidine photo-lyase activity"/>
    <property type="evidence" value="ECO:0007669"/>
    <property type="project" value="TreeGrafter"/>
</dbReference>
<protein>
    <recommendedName>
        <fullName evidence="8">Photolyase/cryptochrome alpha/beta domain-containing protein</fullName>
    </recommendedName>
</protein>
<dbReference type="InterPro" id="IPR005101">
    <property type="entry name" value="Cryptochr/Photolyase_FAD-bd"/>
</dbReference>
<evidence type="ECO:0000256" key="1">
    <source>
        <dbReference type="ARBA" id="ARBA00005862"/>
    </source>
</evidence>
<feature type="region of interest" description="Disordered" evidence="7">
    <location>
        <begin position="95"/>
        <end position="230"/>
    </location>
</feature>
<dbReference type="Gene3D" id="3.40.50.620">
    <property type="entry name" value="HUPs"/>
    <property type="match status" value="1"/>
</dbReference>
<feature type="compositionally biased region" description="Polar residues" evidence="7">
    <location>
        <begin position="141"/>
        <end position="160"/>
    </location>
</feature>
<feature type="region of interest" description="Disordered" evidence="7">
    <location>
        <begin position="823"/>
        <end position="869"/>
    </location>
</feature>
<organism evidence="9 10">
    <name type="scientific">Gasterosteus aculeatus aculeatus</name>
    <name type="common">three-spined stickleback</name>
    <dbReference type="NCBI Taxonomy" id="481459"/>
    <lineage>
        <taxon>Eukaryota</taxon>
        <taxon>Metazoa</taxon>
        <taxon>Chordata</taxon>
        <taxon>Craniata</taxon>
        <taxon>Vertebrata</taxon>
        <taxon>Euteleostomi</taxon>
        <taxon>Actinopterygii</taxon>
        <taxon>Neopterygii</taxon>
        <taxon>Teleostei</taxon>
        <taxon>Neoteleostei</taxon>
        <taxon>Acanthomorphata</taxon>
        <taxon>Eupercaria</taxon>
        <taxon>Perciformes</taxon>
        <taxon>Cottioidei</taxon>
        <taxon>Gasterosteales</taxon>
        <taxon>Gasterosteidae</taxon>
        <taxon>Gasterosteus</taxon>
    </lineage>
</organism>
<evidence type="ECO:0000259" key="8">
    <source>
        <dbReference type="PROSITE" id="PS51645"/>
    </source>
</evidence>